<dbReference type="OMA" id="EYHMRSI"/>
<dbReference type="PANTHER" id="PTHR30272">
    <property type="entry name" value="3-HYDROXYACYL-[ACYL-CARRIER-PROTEIN] DEHYDRATASE"/>
    <property type="match status" value="1"/>
</dbReference>
<dbReference type="PANTHER" id="PTHR30272:SF3">
    <property type="entry name" value="(3R)-HYDROXYMYRISTOYL-[ACYL CARRIER PROTEIN] DEHYDRATASE"/>
    <property type="match status" value="1"/>
</dbReference>
<evidence type="ECO:0000313" key="3">
    <source>
        <dbReference type="Proteomes" id="UP000264071"/>
    </source>
</evidence>
<reference evidence="2 3" key="1">
    <citation type="journal article" date="2018" name="Nat. Biotechnol.">
        <title>A standardized bacterial taxonomy based on genome phylogeny substantially revises the tree of life.</title>
        <authorList>
            <person name="Parks D.H."/>
            <person name="Chuvochina M."/>
            <person name="Waite D.W."/>
            <person name="Rinke C."/>
            <person name="Skarshewski A."/>
            <person name="Chaumeil P.A."/>
            <person name="Hugenholtz P."/>
        </authorList>
    </citation>
    <scope>NUCLEOTIDE SEQUENCE [LARGE SCALE GENOMIC DNA]</scope>
    <source>
        <strain evidence="2">UBA8844</strain>
    </source>
</reference>
<dbReference type="EMBL" id="DPIY01000010">
    <property type="protein sequence ID" value="HCT57688.1"/>
    <property type="molecule type" value="Genomic_DNA"/>
</dbReference>
<dbReference type="Proteomes" id="UP000264071">
    <property type="component" value="Unassembled WGS sequence"/>
</dbReference>
<dbReference type="InterPro" id="IPR013114">
    <property type="entry name" value="FabA_FabZ"/>
</dbReference>
<evidence type="ECO:0000256" key="1">
    <source>
        <dbReference type="ARBA" id="ARBA00023239"/>
    </source>
</evidence>
<dbReference type="Gene3D" id="3.10.129.10">
    <property type="entry name" value="Hotdog Thioesterase"/>
    <property type="match status" value="1"/>
</dbReference>
<dbReference type="AlphaFoldDB" id="A0A3D4VAN2"/>
<sequence length="156" mass="16704">MDPLTLLPHRYPFLLLDRIDAVQPGKYALGTKLVTGSEWSTVGVRVGMPGYPVRRAMPHTLIVESLAQLTAAVLTGLVDGGGDAIGYFMGIDKARFRGEALPGDELSLRVDLLQFRRGICRTRGVATVDGQRLVQADLTTVLRPAPKAASPAAPQA</sequence>
<dbReference type="SUPFAM" id="SSF54637">
    <property type="entry name" value="Thioesterase/thiol ester dehydrase-isomerase"/>
    <property type="match status" value="1"/>
</dbReference>
<dbReference type="GO" id="GO:0016829">
    <property type="term" value="F:lyase activity"/>
    <property type="evidence" value="ECO:0007669"/>
    <property type="project" value="UniProtKB-KW"/>
</dbReference>
<protein>
    <submittedName>
        <fullName evidence="2">Beta-hydroxyacyl-ACP dehydratase</fullName>
    </submittedName>
</protein>
<comment type="caution">
    <text evidence="2">The sequence shown here is derived from an EMBL/GenBank/DDBJ whole genome shotgun (WGS) entry which is preliminary data.</text>
</comment>
<keyword evidence="1" id="KW-0456">Lyase</keyword>
<evidence type="ECO:0000313" key="2">
    <source>
        <dbReference type="EMBL" id="HCT57688.1"/>
    </source>
</evidence>
<proteinExistence type="predicted"/>
<accession>A0A3D4VAN2</accession>
<dbReference type="CDD" id="cd01288">
    <property type="entry name" value="FabZ"/>
    <property type="match status" value="1"/>
</dbReference>
<name>A0A3D4VAN2_9BACT</name>
<dbReference type="Pfam" id="PF07977">
    <property type="entry name" value="FabA"/>
    <property type="match status" value="1"/>
</dbReference>
<organism evidence="2 3">
    <name type="scientific">Gemmatimonas aurantiaca</name>
    <dbReference type="NCBI Taxonomy" id="173480"/>
    <lineage>
        <taxon>Bacteria</taxon>
        <taxon>Pseudomonadati</taxon>
        <taxon>Gemmatimonadota</taxon>
        <taxon>Gemmatimonadia</taxon>
        <taxon>Gemmatimonadales</taxon>
        <taxon>Gemmatimonadaceae</taxon>
        <taxon>Gemmatimonas</taxon>
    </lineage>
</organism>
<dbReference type="InterPro" id="IPR029069">
    <property type="entry name" value="HotDog_dom_sf"/>
</dbReference>
<gene>
    <name evidence="2" type="ORF">DGD08_10855</name>
</gene>